<gene>
    <name evidence="2" type="ORF">LYPA_23C020921</name>
</gene>
<accession>A0A485NQ02</accession>
<evidence type="ECO:0000313" key="3">
    <source>
        <dbReference type="Proteomes" id="UP000386466"/>
    </source>
</evidence>
<organism evidence="2 3">
    <name type="scientific">Lynx pardinus</name>
    <name type="common">Iberian lynx</name>
    <name type="synonym">Felis pardina</name>
    <dbReference type="NCBI Taxonomy" id="191816"/>
    <lineage>
        <taxon>Eukaryota</taxon>
        <taxon>Metazoa</taxon>
        <taxon>Chordata</taxon>
        <taxon>Craniata</taxon>
        <taxon>Vertebrata</taxon>
        <taxon>Euteleostomi</taxon>
        <taxon>Mammalia</taxon>
        <taxon>Eutheria</taxon>
        <taxon>Laurasiatheria</taxon>
        <taxon>Carnivora</taxon>
        <taxon>Feliformia</taxon>
        <taxon>Felidae</taxon>
        <taxon>Felinae</taxon>
        <taxon>Lynx</taxon>
    </lineage>
</organism>
<dbReference type="AlphaFoldDB" id="A0A485NQ02"/>
<name>A0A485NQ02_LYNPA</name>
<evidence type="ECO:0000313" key="2">
    <source>
        <dbReference type="EMBL" id="VFV34747.1"/>
    </source>
</evidence>
<protein>
    <submittedName>
        <fullName evidence="2">Uncharacterized protein</fullName>
    </submittedName>
</protein>
<proteinExistence type="predicted"/>
<dbReference type="EMBL" id="CAAGRJ010020208">
    <property type="protein sequence ID" value="VFV34747.1"/>
    <property type="molecule type" value="Genomic_DNA"/>
</dbReference>
<dbReference type="Proteomes" id="UP000386466">
    <property type="component" value="Unassembled WGS sequence"/>
</dbReference>
<feature type="region of interest" description="Disordered" evidence="1">
    <location>
        <begin position="1"/>
        <end position="39"/>
    </location>
</feature>
<keyword evidence="3" id="KW-1185">Reference proteome</keyword>
<reference evidence="2 3" key="1">
    <citation type="submission" date="2019-01" db="EMBL/GenBank/DDBJ databases">
        <authorList>
            <person name="Alioto T."/>
            <person name="Alioto T."/>
        </authorList>
    </citation>
    <scope>NUCLEOTIDE SEQUENCE [LARGE SCALE GENOMIC DNA]</scope>
</reference>
<sequence length="54" mass="5920">MAAERTRPLRGSGGPSAPSRCEPGARSRAPGRSLRSVLRGTRLWEQGTWERRTG</sequence>
<evidence type="ECO:0000256" key="1">
    <source>
        <dbReference type="SAM" id="MobiDB-lite"/>
    </source>
</evidence>